<dbReference type="PROSITE" id="PS50893">
    <property type="entry name" value="ABC_TRANSPORTER_2"/>
    <property type="match status" value="1"/>
</dbReference>
<dbReference type="Proteomes" id="UP001183586">
    <property type="component" value="Unassembled WGS sequence"/>
</dbReference>
<evidence type="ECO:0000256" key="6">
    <source>
        <dbReference type="ARBA" id="ARBA00023136"/>
    </source>
</evidence>
<feature type="transmembrane region" description="Helical" evidence="8">
    <location>
        <begin position="143"/>
        <end position="162"/>
    </location>
</feature>
<evidence type="ECO:0000256" key="2">
    <source>
        <dbReference type="ARBA" id="ARBA00022692"/>
    </source>
</evidence>
<dbReference type="SMART" id="SM00382">
    <property type="entry name" value="AAA"/>
    <property type="match status" value="1"/>
</dbReference>
<evidence type="ECO:0000256" key="5">
    <source>
        <dbReference type="ARBA" id="ARBA00022989"/>
    </source>
</evidence>
<evidence type="ECO:0000256" key="3">
    <source>
        <dbReference type="ARBA" id="ARBA00022741"/>
    </source>
</evidence>
<dbReference type="SUPFAM" id="SSF90123">
    <property type="entry name" value="ABC transporter transmembrane region"/>
    <property type="match status" value="1"/>
</dbReference>
<feature type="compositionally biased region" description="Low complexity" evidence="7">
    <location>
        <begin position="412"/>
        <end position="425"/>
    </location>
</feature>
<evidence type="ECO:0000259" key="9">
    <source>
        <dbReference type="PROSITE" id="PS50893"/>
    </source>
</evidence>
<dbReference type="SUPFAM" id="SSF52540">
    <property type="entry name" value="P-loop containing nucleoside triphosphate hydrolases"/>
    <property type="match status" value="1"/>
</dbReference>
<sequence length="773" mass="79062">MRFLLERRRALARLAFWSVLETGQTFLIGYGTARALDEGFLRGRADTGLVWLAVTGAGVLIGAYGTARIYAAVAALVEPFRDRLVHRVVARGVRTGDPGSLSGVTQQVEIARDTFAGLVMVSRSFVFTAAGALAGLFALAPPLLLVVGPPLAAGVALFAVTLRPLARRQEVFLVADEALAGQLGTVCPGLRDVTATGAEAQVAAGTGERVEAELRAARALAHWGVLRVASLAVGGQLPIVLLLVTAPWLLAHGVTAGALIGALAYVTQSLLPALRNLVHGLGTSGSRLTVVLRRLSRPDTPTPGHDPAPGQAPGPQPEPESPGHAAPAPNPDLDPRGRAAPAPKPDLDPPGRAAPAAKPDPASPGTAAPNPKPDRESPGTAAPNPNPDPASPGTAVPGPRTSGGSGRGGPPEGTARPAAPAGTTPTPEPGRPPTAGERHSPEARRQPADAEAPGPRPGCERAGERPPAPRSRSVVTGAAVPAVELAGVTFAYGPASEPVVRGLDLTVPSGSHLAVVGPSGVGKSTLTALVAGLLTPRRGTIRVGGHPVPGPEAAAGRVLIPQEAYVFGGTLAENLAYLRSGPVPEAELLAASEAVGLTPLAARLGGLDARVAPASLSAGERQLIALTRAYLSPAPLALLDEATCHLDPETEERAERAFARRPGGTLVVVAHRISSARRAGRVLVMDGRDTAYGRHEELMRTSALYRDLVGSWTPAPARRRSEPALALRDADRVDAVAGPGLAGDGRHVVAHRPVGEVQAPGDLRDGGTLGREG</sequence>
<keyword evidence="5 8" id="KW-1133">Transmembrane helix</keyword>
<proteinExistence type="predicted"/>
<dbReference type="InterPro" id="IPR011527">
    <property type="entry name" value="ABC1_TM_dom"/>
</dbReference>
<reference evidence="12" key="1">
    <citation type="submission" date="2023-07" db="EMBL/GenBank/DDBJ databases">
        <title>30 novel species of actinomycetes from the DSMZ collection.</title>
        <authorList>
            <person name="Nouioui I."/>
        </authorList>
    </citation>
    <scope>NUCLEOTIDE SEQUENCE [LARGE SCALE GENOMIC DNA]</scope>
    <source>
        <strain evidence="12">DSM 41921</strain>
    </source>
</reference>
<feature type="compositionally biased region" description="Low complexity" evidence="7">
    <location>
        <begin position="391"/>
        <end position="400"/>
    </location>
</feature>
<feature type="compositionally biased region" description="Gly residues" evidence="7">
    <location>
        <begin position="401"/>
        <end position="411"/>
    </location>
</feature>
<feature type="region of interest" description="Disordered" evidence="7">
    <location>
        <begin position="296"/>
        <end position="475"/>
    </location>
</feature>
<evidence type="ECO:0000313" key="12">
    <source>
        <dbReference type="Proteomes" id="UP001183586"/>
    </source>
</evidence>
<keyword evidence="4 11" id="KW-0067">ATP-binding</keyword>
<feature type="compositionally biased region" description="Pro residues" evidence="7">
    <location>
        <begin position="300"/>
        <end position="320"/>
    </location>
</feature>
<feature type="transmembrane region" description="Helical" evidence="8">
    <location>
        <begin position="115"/>
        <end position="137"/>
    </location>
</feature>
<dbReference type="PROSITE" id="PS50929">
    <property type="entry name" value="ABC_TM1F"/>
    <property type="match status" value="1"/>
</dbReference>
<organism evidence="11 12">
    <name type="scientific">Streptomyces dubilierae</name>
    <dbReference type="NCBI Taxonomy" id="3075533"/>
    <lineage>
        <taxon>Bacteria</taxon>
        <taxon>Bacillati</taxon>
        <taxon>Actinomycetota</taxon>
        <taxon>Actinomycetes</taxon>
        <taxon>Kitasatosporales</taxon>
        <taxon>Streptomycetaceae</taxon>
        <taxon>Streptomyces</taxon>
    </lineage>
</organism>
<dbReference type="InterPro" id="IPR027417">
    <property type="entry name" value="P-loop_NTPase"/>
</dbReference>
<keyword evidence="3" id="KW-0547">Nucleotide-binding</keyword>
<evidence type="ECO:0000313" key="11">
    <source>
        <dbReference type="EMBL" id="MDT0390298.1"/>
    </source>
</evidence>
<feature type="compositionally biased region" description="Basic and acidic residues" evidence="7">
    <location>
        <begin position="436"/>
        <end position="448"/>
    </location>
</feature>
<accession>A0ABU2PDQ5</accession>
<comment type="caution">
    <text evidence="11">The sequence shown here is derived from an EMBL/GenBank/DDBJ whole genome shotgun (WGS) entry which is preliminary data.</text>
</comment>
<dbReference type="Gene3D" id="1.20.1560.10">
    <property type="entry name" value="ABC transporter type 1, transmembrane domain"/>
    <property type="match status" value="1"/>
</dbReference>
<keyword evidence="2 8" id="KW-0812">Transmembrane</keyword>
<evidence type="ECO:0000256" key="1">
    <source>
        <dbReference type="ARBA" id="ARBA00004651"/>
    </source>
</evidence>
<dbReference type="Pfam" id="PF00005">
    <property type="entry name" value="ABC_tran"/>
    <property type="match status" value="1"/>
</dbReference>
<feature type="transmembrane region" description="Helical" evidence="8">
    <location>
        <begin position="49"/>
        <end position="77"/>
    </location>
</feature>
<dbReference type="Gene3D" id="3.40.50.300">
    <property type="entry name" value="P-loop containing nucleotide triphosphate hydrolases"/>
    <property type="match status" value="1"/>
</dbReference>
<dbReference type="InterPro" id="IPR036640">
    <property type="entry name" value="ABC1_TM_sf"/>
</dbReference>
<comment type="subcellular location">
    <subcellularLocation>
        <location evidence="1">Cell membrane</location>
        <topology evidence="1">Multi-pass membrane protein</topology>
    </subcellularLocation>
</comment>
<dbReference type="InterPro" id="IPR003439">
    <property type="entry name" value="ABC_transporter-like_ATP-bd"/>
</dbReference>
<name>A0ABU2PDQ5_9ACTN</name>
<feature type="region of interest" description="Disordered" evidence="7">
    <location>
        <begin position="738"/>
        <end position="773"/>
    </location>
</feature>
<evidence type="ECO:0000256" key="4">
    <source>
        <dbReference type="ARBA" id="ARBA00022840"/>
    </source>
</evidence>
<dbReference type="CDD" id="cd03228">
    <property type="entry name" value="ABCC_MRP_Like"/>
    <property type="match status" value="1"/>
</dbReference>
<protein>
    <submittedName>
        <fullName evidence="11">ATP-binding cassette domain-containing protein</fullName>
    </submittedName>
</protein>
<dbReference type="GO" id="GO:0005524">
    <property type="term" value="F:ATP binding"/>
    <property type="evidence" value="ECO:0007669"/>
    <property type="project" value="UniProtKB-KW"/>
</dbReference>
<evidence type="ECO:0000256" key="7">
    <source>
        <dbReference type="SAM" id="MobiDB-lite"/>
    </source>
</evidence>
<feature type="compositionally biased region" description="Low complexity" evidence="7">
    <location>
        <begin position="350"/>
        <end position="364"/>
    </location>
</feature>
<feature type="domain" description="ABC transmembrane type-1" evidence="10">
    <location>
        <begin position="14"/>
        <end position="272"/>
    </location>
</feature>
<dbReference type="PANTHER" id="PTHR24221">
    <property type="entry name" value="ATP-BINDING CASSETTE SUB-FAMILY B"/>
    <property type="match status" value="1"/>
</dbReference>
<keyword evidence="12" id="KW-1185">Reference proteome</keyword>
<dbReference type="InterPro" id="IPR003593">
    <property type="entry name" value="AAA+_ATPase"/>
</dbReference>
<gene>
    <name evidence="11" type="ORF">RM641_22965</name>
</gene>
<dbReference type="InterPro" id="IPR039421">
    <property type="entry name" value="Type_1_exporter"/>
</dbReference>
<dbReference type="PANTHER" id="PTHR24221:SF654">
    <property type="entry name" value="ATP-BINDING CASSETTE SUB-FAMILY B MEMBER 6"/>
    <property type="match status" value="1"/>
</dbReference>
<keyword evidence="6 8" id="KW-0472">Membrane</keyword>
<evidence type="ECO:0000259" key="10">
    <source>
        <dbReference type="PROSITE" id="PS50929"/>
    </source>
</evidence>
<feature type="transmembrane region" description="Helical" evidence="8">
    <location>
        <begin position="224"/>
        <end position="243"/>
    </location>
</feature>
<evidence type="ECO:0000256" key="8">
    <source>
        <dbReference type="SAM" id="Phobius"/>
    </source>
</evidence>
<feature type="domain" description="ABC transporter" evidence="9">
    <location>
        <begin position="483"/>
        <end position="711"/>
    </location>
</feature>
<dbReference type="EMBL" id="JAVREU010000010">
    <property type="protein sequence ID" value="MDT0390298.1"/>
    <property type="molecule type" value="Genomic_DNA"/>
</dbReference>